<evidence type="ECO:0000313" key="5">
    <source>
        <dbReference type="Proteomes" id="UP000502823"/>
    </source>
</evidence>
<gene>
    <name evidence="4" type="ORF">Cfor_05803</name>
</gene>
<dbReference type="EMBL" id="BLKM01009501">
    <property type="protein sequence ID" value="GFG37144.1"/>
    <property type="molecule type" value="Genomic_DNA"/>
</dbReference>
<dbReference type="FunFam" id="3.40.50.620:FF:000089">
    <property type="entry name" value="Bifunctional coenzyme A synthase"/>
    <property type="match status" value="1"/>
</dbReference>
<dbReference type="SUPFAM" id="SSF52540">
    <property type="entry name" value="P-loop containing nucleoside triphosphate hydrolases"/>
    <property type="match status" value="1"/>
</dbReference>
<keyword evidence="1" id="KW-0547">Nucleotide-binding</keyword>
<dbReference type="Gene3D" id="3.40.50.300">
    <property type="entry name" value="P-loop containing nucleotide triphosphate hydrolases"/>
    <property type="match status" value="1"/>
</dbReference>
<dbReference type="NCBIfam" id="NF001985">
    <property type="entry name" value="PRK00777.1"/>
    <property type="match status" value="1"/>
</dbReference>
<dbReference type="PANTHER" id="PTHR10695">
    <property type="entry name" value="DEPHOSPHO-COA KINASE-RELATED"/>
    <property type="match status" value="1"/>
</dbReference>
<dbReference type="Proteomes" id="UP000502823">
    <property type="component" value="Unassembled WGS sequence"/>
</dbReference>
<comment type="caution">
    <text evidence="4">The sequence shown here is derived from an EMBL/GenBank/DDBJ whole genome shotgun (WGS) entry which is preliminary data.</text>
</comment>
<dbReference type="InParanoid" id="A0A6L2PY48"/>
<dbReference type="Pfam" id="PF01121">
    <property type="entry name" value="CoaE"/>
    <property type="match status" value="1"/>
</dbReference>
<dbReference type="CDD" id="cd02022">
    <property type="entry name" value="DPCK"/>
    <property type="match status" value="1"/>
</dbReference>
<sequence length="468" mass="52223">MASIGLLVLTKPKQLKGILPVIKQHVSKTLYVQLYPGRQRLANPVPSNEIVSNLLHHGPAVVGIYSQVTAACQQLDVRVLLTGIKDPFLSTIHTRKQIEVVIFDAVFDEVEVDNFLKSCLLNATQKCQIVTVTGNEDSSSDNVSVYPYHWNSSLPGKELKIYENVVLGGTFDRLHAGHKILLSEAALRCTRKLTVGVVDTPMLKSKVLWELIEPCADRVSSVEDFLQDIDPSLQYHIVLINDPFGPTKGDPTFQLLVVSAETYKGGLKVNEIRLQNNLSALDIHTVDLLETIPEHTDEEEEEKISSTSCRMRLLGTRLRVPEARPLLPRRPYIIGLTGNIASGKSSIGQRLENLGAGLLNCDILAHSVYRKGEPCYESIVQHFGKEILDDRGEVNRKALGEIVFNCKEQLQKLNSLVWPILLDRANKEIQILYKAGYQIIVMEAAVLLQAGWDQHVHEVWACIIPVEE</sequence>
<dbReference type="GO" id="GO:0004140">
    <property type="term" value="F:dephospho-CoA kinase activity"/>
    <property type="evidence" value="ECO:0007669"/>
    <property type="project" value="InterPro"/>
</dbReference>
<organism evidence="4 5">
    <name type="scientific">Coptotermes formosanus</name>
    <name type="common">Formosan subterranean termite</name>
    <dbReference type="NCBI Taxonomy" id="36987"/>
    <lineage>
        <taxon>Eukaryota</taxon>
        <taxon>Metazoa</taxon>
        <taxon>Ecdysozoa</taxon>
        <taxon>Arthropoda</taxon>
        <taxon>Hexapoda</taxon>
        <taxon>Insecta</taxon>
        <taxon>Pterygota</taxon>
        <taxon>Neoptera</taxon>
        <taxon>Polyneoptera</taxon>
        <taxon>Dictyoptera</taxon>
        <taxon>Blattodea</taxon>
        <taxon>Blattoidea</taxon>
        <taxon>Termitoidae</taxon>
        <taxon>Rhinotermitidae</taxon>
        <taxon>Coptotermes</taxon>
    </lineage>
</organism>
<evidence type="ECO:0000256" key="1">
    <source>
        <dbReference type="ARBA" id="ARBA00022741"/>
    </source>
</evidence>
<dbReference type="PANTHER" id="PTHR10695:SF46">
    <property type="entry name" value="BIFUNCTIONAL COENZYME A SYNTHASE-RELATED"/>
    <property type="match status" value="1"/>
</dbReference>
<dbReference type="NCBIfam" id="TIGR00152">
    <property type="entry name" value="dephospho-CoA kinase"/>
    <property type="match status" value="1"/>
</dbReference>
<dbReference type="Gene3D" id="3.40.50.620">
    <property type="entry name" value="HUPs"/>
    <property type="match status" value="1"/>
</dbReference>
<name>A0A6L2PY48_COPFO</name>
<reference evidence="5" key="1">
    <citation type="submission" date="2020-01" db="EMBL/GenBank/DDBJ databases">
        <title>Draft genome sequence of the Termite Coptotermes fromosanus.</title>
        <authorList>
            <person name="Itakura S."/>
            <person name="Yosikawa Y."/>
            <person name="Umezawa K."/>
        </authorList>
    </citation>
    <scope>NUCLEOTIDE SEQUENCE [LARGE SCALE GENOMIC DNA]</scope>
</reference>
<dbReference type="InterPro" id="IPR027417">
    <property type="entry name" value="P-loop_NTPase"/>
</dbReference>
<dbReference type="CDD" id="cd02164">
    <property type="entry name" value="PPAT_CoAS"/>
    <property type="match status" value="1"/>
</dbReference>
<dbReference type="FunCoup" id="A0A6L2PY48">
    <property type="interactions" value="1324"/>
</dbReference>
<dbReference type="PROSITE" id="PS51219">
    <property type="entry name" value="DPCK"/>
    <property type="match status" value="1"/>
</dbReference>
<dbReference type="AlphaFoldDB" id="A0A6L2PY48"/>
<dbReference type="SUPFAM" id="SSF52374">
    <property type="entry name" value="Nucleotidylyl transferase"/>
    <property type="match status" value="1"/>
</dbReference>
<keyword evidence="5" id="KW-1185">Reference proteome</keyword>
<dbReference type="GO" id="GO:0015937">
    <property type="term" value="P:coenzyme A biosynthetic process"/>
    <property type="evidence" value="ECO:0007669"/>
    <property type="project" value="InterPro"/>
</dbReference>
<dbReference type="InterPro" id="IPR004821">
    <property type="entry name" value="Cyt_trans-like"/>
</dbReference>
<proteinExistence type="predicted"/>
<evidence type="ECO:0000256" key="2">
    <source>
        <dbReference type="ARBA" id="ARBA00022840"/>
    </source>
</evidence>
<evidence type="ECO:0000313" key="4">
    <source>
        <dbReference type="EMBL" id="GFG37144.1"/>
    </source>
</evidence>
<protein>
    <recommendedName>
        <fullName evidence="3">Cytidyltransferase-like domain-containing protein</fullName>
    </recommendedName>
</protein>
<accession>A0A6L2PY48</accession>
<keyword evidence="2" id="KW-0067">ATP-binding</keyword>
<dbReference type="InterPro" id="IPR001977">
    <property type="entry name" value="Depp_CoAkinase"/>
</dbReference>
<dbReference type="GO" id="GO:0005524">
    <property type="term" value="F:ATP binding"/>
    <property type="evidence" value="ECO:0007669"/>
    <property type="project" value="UniProtKB-KW"/>
</dbReference>
<evidence type="ECO:0000259" key="3">
    <source>
        <dbReference type="Pfam" id="PF01467"/>
    </source>
</evidence>
<dbReference type="InterPro" id="IPR014729">
    <property type="entry name" value="Rossmann-like_a/b/a_fold"/>
</dbReference>
<feature type="non-terminal residue" evidence="4">
    <location>
        <position position="468"/>
    </location>
</feature>
<dbReference type="Pfam" id="PF01467">
    <property type="entry name" value="CTP_transf_like"/>
    <property type="match status" value="1"/>
</dbReference>
<feature type="domain" description="Cytidyltransferase-like" evidence="3">
    <location>
        <begin position="166"/>
        <end position="312"/>
    </location>
</feature>
<dbReference type="OrthoDB" id="330671at2759"/>